<keyword evidence="7" id="KW-0460">Magnesium</keyword>
<dbReference type="GO" id="GO:0008299">
    <property type="term" value="P:isoprenoid biosynthetic process"/>
    <property type="evidence" value="ECO:0007669"/>
    <property type="project" value="UniProtKB-KW"/>
</dbReference>
<dbReference type="PANTHER" id="PTHR12001">
    <property type="entry name" value="GERANYLGERANYL PYROPHOSPHATE SYNTHASE"/>
    <property type="match status" value="1"/>
</dbReference>
<dbReference type="InterPro" id="IPR000092">
    <property type="entry name" value="Polyprenyl_synt"/>
</dbReference>
<reference evidence="15" key="1">
    <citation type="journal article" date="2020" name="Fungal Divers.">
        <title>Resolving the Mortierellaceae phylogeny through synthesis of multi-gene phylogenetics and phylogenomics.</title>
        <authorList>
            <person name="Vandepol N."/>
            <person name="Liber J."/>
            <person name="Desiro A."/>
            <person name="Na H."/>
            <person name="Kennedy M."/>
            <person name="Barry K."/>
            <person name="Grigoriev I.V."/>
            <person name="Miller A.N."/>
            <person name="O'Donnell K."/>
            <person name="Stajich J.E."/>
            <person name="Bonito G."/>
        </authorList>
    </citation>
    <scope>NUCLEOTIDE SEQUENCE</scope>
    <source>
        <strain evidence="15">NVP1</strain>
    </source>
</reference>
<comment type="similarity">
    <text evidence="3">Belongs to the FPP/GGPP synthase family.</text>
</comment>
<dbReference type="GO" id="GO:0046872">
    <property type="term" value="F:metal ion binding"/>
    <property type="evidence" value="ECO:0007669"/>
    <property type="project" value="UniProtKB-KW"/>
</dbReference>
<dbReference type="GO" id="GO:0008843">
    <property type="term" value="F:endochitinase activity"/>
    <property type="evidence" value="ECO:0007669"/>
    <property type="project" value="UniProtKB-EC"/>
</dbReference>
<dbReference type="Proteomes" id="UP000696485">
    <property type="component" value="Unassembled WGS sequence"/>
</dbReference>
<evidence type="ECO:0000256" key="8">
    <source>
        <dbReference type="ARBA" id="ARBA00023024"/>
    </source>
</evidence>
<dbReference type="Gene3D" id="3.20.20.80">
    <property type="entry name" value="Glycosidases"/>
    <property type="match status" value="1"/>
</dbReference>
<evidence type="ECO:0000256" key="2">
    <source>
        <dbReference type="ARBA" id="ARBA00001946"/>
    </source>
</evidence>
<evidence type="ECO:0000256" key="10">
    <source>
        <dbReference type="ARBA" id="ARBA00023277"/>
    </source>
</evidence>
<sequence>MTPLSASRPLMGRYAHGISRSVARSTFAHRSFPASTRLYSSANAAADADQPSSPTVLSRVANAVKSTFSSGSYSTPAADFGKASTWNEALKEAESLVVEKKGGPVINTQQLIGDDLKDLKNNIMNLLGSGHPMLDTVSKYYFQADGKHIRPMIILLIGLATSKAPKRVHVQVKDSYEEIDTPISELGNFHIPTLNATSDASTSTAPTPVNSIYLPKFRKEDQTYILPSQRRLGEIVEMIHTSSLLHDDVIDAADTRRNLVSANENFGNKMAILGGDFLLARASIALARLRNQEVTELMSTVIANLVEGEFMQLRNGQVENGRSKTMTTFEYYMEKSYMKTASLISKSCRASAVLGGATNEVCDIAYTYGKNLGLAFQLVDDMLDFTVSSEEFGKPAGADLKLGLATAPVLFAWEEFPELGKLIKRNFNQEGDVETAWKLVLKSQGLEQTRRLAQIHCQRAIAAVNQLPDSQAKTALIQLTEKVLDRKNSVSYAGGQESPLADYCQDDTVDVFALAFIYQIQNGLPVLNLANHCQTTFPGSPLLNCPQIGKDISTCQARGKAIVVSIGGASGSYSLPDAATGTAFADKVWDIFLGGSSSTRPFGEAILDGVDLDLESGQNSGYVAFVDTLRAKFSSAGSGRKYYITAAPQCPYPDQATKDALQSSWFDLVWVQFYNNYCGVHSFGTGQFNFDTWNTWATTVSQNKNVRILLGVPGGPGAAGTGVIDAVQLNTILGAVRSSSNFGGVMMWDAGVARKSGLAASASSFLKAHGSMEAPAPPAPPKVPTITAPSVVVPTVTAPSIASPAVPTVVTAPEEKAATTTTLVVRADKKTVPTMTLGIPYGVPLKLAVHVHQDGNGGAANPERASIPALPMETDWMGRPYKIPAVRTVQAAVPAPAGNFEEFDVVIEAKCHW</sequence>
<keyword evidence="9" id="KW-0414">Isoprene biosynthesis</keyword>
<feature type="domain" description="GH18" evidence="14">
    <location>
        <begin position="487"/>
        <end position="769"/>
    </location>
</feature>
<dbReference type="InterPro" id="IPR017853">
    <property type="entry name" value="GH"/>
</dbReference>
<dbReference type="InterPro" id="IPR001223">
    <property type="entry name" value="Glyco_hydro18_cat"/>
</dbReference>
<evidence type="ECO:0000256" key="5">
    <source>
        <dbReference type="ARBA" id="ARBA00022723"/>
    </source>
</evidence>
<dbReference type="GO" id="GO:0004659">
    <property type="term" value="F:prenyltransferase activity"/>
    <property type="evidence" value="ECO:0007669"/>
    <property type="project" value="InterPro"/>
</dbReference>
<evidence type="ECO:0000313" key="16">
    <source>
        <dbReference type="Proteomes" id="UP000696485"/>
    </source>
</evidence>
<evidence type="ECO:0000256" key="1">
    <source>
        <dbReference type="ARBA" id="ARBA00000822"/>
    </source>
</evidence>
<protein>
    <submittedName>
        <fullName evidence="15">Coq1 putative hexaprenyl diphosphate synthase</fullName>
    </submittedName>
</protein>
<evidence type="ECO:0000256" key="3">
    <source>
        <dbReference type="ARBA" id="ARBA00006706"/>
    </source>
</evidence>
<organism evidence="15 16">
    <name type="scientific">Podila minutissima</name>
    <dbReference type="NCBI Taxonomy" id="64525"/>
    <lineage>
        <taxon>Eukaryota</taxon>
        <taxon>Fungi</taxon>
        <taxon>Fungi incertae sedis</taxon>
        <taxon>Mucoromycota</taxon>
        <taxon>Mortierellomycotina</taxon>
        <taxon>Mortierellomycetes</taxon>
        <taxon>Mortierellales</taxon>
        <taxon>Mortierellaceae</taxon>
        <taxon>Podila</taxon>
    </lineage>
</organism>
<evidence type="ECO:0000256" key="9">
    <source>
        <dbReference type="ARBA" id="ARBA00023229"/>
    </source>
</evidence>
<dbReference type="SUPFAM" id="SSF48576">
    <property type="entry name" value="Terpenoid synthases"/>
    <property type="match status" value="1"/>
</dbReference>
<dbReference type="SFLD" id="SFLDS00005">
    <property type="entry name" value="Isoprenoid_Synthase_Type_I"/>
    <property type="match status" value="1"/>
</dbReference>
<dbReference type="Pfam" id="PF00704">
    <property type="entry name" value="Glyco_hydro_18"/>
    <property type="match status" value="1"/>
</dbReference>
<dbReference type="EMBL" id="JAAAUY010000005">
    <property type="protein sequence ID" value="KAF9338231.1"/>
    <property type="molecule type" value="Genomic_DNA"/>
</dbReference>
<dbReference type="GO" id="GO:0006744">
    <property type="term" value="P:ubiquinone biosynthetic process"/>
    <property type="evidence" value="ECO:0007669"/>
    <property type="project" value="TreeGrafter"/>
</dbReference>
<dbReference type="InterPro" id="IPR008949">
    <property type="entry name" value="Isoprenoid_synthase_dom_sf"/>
</dbReference>
<evidence type="ECO:0000256" key="11">
    <source>
        <dbReference type="ARBA" id="ARBA00023295"/>
    </source>
</evidence>
<name>A0A9P5SUD9_9FUNG</name>
<gene>
    <name evidence="15" type="primary">COQ1</name>
    <name evidence="15" type="ORF">BG006_007716</name>
</gene>
<dbReference type="PROSITE" id="PS01095">
    <property type="entry name" value="GH18_1"/>
    <property type="match status" value="1"/>
</dbReference>
<comment type="caution">
    <text evidence="15">The sequence shown here is derived from an EMBL/GenBank/DDBJ whole genome shotgun (WGS) entry which is preliminary data.</text>
</comment>
<proteinExistence type="inferred from homology"/>
<dbReference type="PROSITE" id="PS00444">
    <property type="entry name" value="POLYPRENYL_SYNTHASE_2"/>
    <property type="match status" value="1"/>
</dbReference>
<dbReference type="InterPro" id="IPR001579">
    <property type="entry name" value="Glyco_hydro_18_chit_AS"/>
</dbReference>
<evidence type="ECO:0000256" key="6">
    <source>
        <dbReference type="ARBA" id="ARBA00022801"/>
    </source>
</evidence>
<dbReference type="Pfam" id="PF00348">
    <property type="entry name" value="polyprenyl_synt"/>
    <property type="match status" value="1"/>
</dbReference>
<dbReference type="InterPro" id="IPR045321">
    <property type="entry name" value="Cts1-like"/>
</dbReference>
<keyword evidence="4" id="KW-0808">Transferase</keyword>
<dbReference type="GO" id="GO:1990234">
    <property type="term" value="C:transferase complex"/>
    <property type="evidence" value="ECO:0007669"/>
    <property type="project" value="TreeGrafter"/>
</dbReference>
<evidence type="ECO:0000256" key="12">
    <source>
        <dbReference type="ARBA" id="ARBA00023326"/>
    </source>
</evidence>
<dbReference type="GO" id="GO:0000272">
    <property type="term" value="P:polysaccharide catabolic process"/>
    <property type="evidence" value="ECO:0007669"/>
    <property type="project" value="UniProtKB-KW"/>
</dbReference>
<keyword evidence="5" id="KW-0479">Metal-binding</keyword>
<dbReference type="CDD" id="cd02877">
    <property type="entry name" value="GH18_hevamine_XipI_class_III"/>
    <property type="match status" value="1"/>
</dbReference>
<keyword evidence="11 13" id="KW-0326">Glycosidase</keyword>
<dbReference type="PANTHER" id="PTHR12001:SF69">
    <property type="entry name" value="ALL TRANS-POLYPRENYL-DIPHOSPHATE SYNTHASE PDSS1"/>
    <property type="match status" value="1"/>
</dbReference>
<keyword evidence="16" id="KW-1185">Reference proteome</keyword>
<dbReference type="CDD" id="cd00685">
    <property type="entry name" value="Trans_IPPS_HT"/>
    <property type="match status" value="1"/>
</dbReference>
<dbReference type="AlphaFoldDB" id="A0A9P5SUD9"/>
<dbReference type="SUPFAM" id="SSF51445">
    <property type="entry name" value="(Trans)glycosidases"/>
    <property type="match status" value="1"/>
</dbReference>
<dbReference type="Gene3D" id="1.10.600.10">
    <property type="entry name" value="Farnesyl Diphosphate Synthase"/>
    <property type="match status" value="1"/>
</dbReference>
<dbReference type="PROSITE" id="PS51910">
    <property type="entry name" value="GH18_2"/>
    <property type="match status" value="1"/>
</dbReference>
<evidence type="ECO:0000256" key="13">
    <source>
        <dbReference type="RuleBase" id="RU000489"/>
    </source>
</evidence>
<comment type="cofactor">
    <cofactor evidence="2">
        <name>Mg(2+)</name>
        <dbReference type="ChEBI" id="CHEBI:18420"/>
    </cofactor>
</comment>
<accession>A0A9P5SUD9</accession>
<dbReference type="InterPro" id="IPR033749">
    <property type="entry name" value="Polyprenyl_synt_CS"/>
</dbReference>
<keyword evidence="12" id="KW-0624">Polysaccharide degradation</keyword>
<evidence type="ECO:0000256" key="7">
    <source>
        <dbReference type="ARBA" id="ARBA00022842"/>
    </source>
</evidence>
<evidence type="ECO:0000313" key="15">
    <source>
        <dbReference type="EMBL" id="KAF9338231.1"/>
    </source>
</evidence>
<dbReference type="GO" id="GO:0006032">
    <property type="term" value="P:chitin catabolic process"/>
    <property type="evidence" value="ECO:0007669"/>
    <property type="project" value="UniProtKB-KW"/>
</dbReference>
<evidence type="ECO:0000256" key="4">
    <source>
        <dbReference type="ARBA" id="ARBA00022679"/>
    </source>
</evidence>
<comment type="catalytic activity">
    <reaction evidence="1">
        <text>Random endo-hydrolysis of N-acetyl-beta-D-glucosaminide (1-&gt;4)-beta-linkages in chitin and chitodextrins.</text>
        <dbReference type="EC" id="3.2.1.14"/>
    </reaction>
</comment>
<evidence type="ECO:0000259" key="14">
    <source>
        <dbReference type="PROSITE" id="PS51910"/>
    </source>
</evidence>
<keyword evidence="8" id="KW-0146">Chitin degradation</keyword>
<keyword evidence="6 13" id="KW-0378">Hydrolase</keyword>
<keyword evidence="10" id="KW-0119">Carbohydrate metabolism</keyword>